<dbReference type="KEGG" id="hni:W911_00160"/>
<keyword evidence="4" id="KW-1185">Reference proteome</keyword>
<reference evidence="3 4" key="1">
    <citation type="journal article" date="2014" name="Genome Announc.">
        <title>Complete Genome Sequence of Hyphomicrobium nitrativorans Strain NL23, a Denitrifying Bacterium Isolated from Biofilm of a Methanol-Fed Denitrification System Treating Seawater at the Montreal Biodome.</title>
        <authorList>
            <person name="Martineau C."/>
            <person name="Villeneuve C."/>
            <person name="Mauffrey F."/>
            <person name="Villemur R."/>
        </authorList>
    </citation>
    <scope>NUCLEOTIDE SEQUENCE [LARGE SCALE GENOMIC DNA]</scope>
    <source>
        <strain evidence="3">NL23</strain>
    </source>
</reference>
<protein>
    <recommendedName>
        <fullName evidence="5">DUF262 domain-containing protein</fullName>
    </recommendedName>
</protein>
<dbReference type="InterPro" id="IPR011089">
    <property type="entry name" value="GmrSD_C"/>
</dbReference>
<dbReference type="STRING" id="1029756.W911_00160"/>
<sequence length="542" mass="61530">MHDYISVSVVPLGDLFSDAYHFRLPYFQRAYAWQTPEVGRLLSDIVGAMRRHEGQRPYFLGKLMVAKKTEAPDAALVDGHQRVMSLTLLFAVLRDLESDPKLQGRLHGFIRGDDLRLSTQDVMAAFCERYVQAPGATAIDPAVDFETLSESERNIIENRNALRAELSGGDYTPELRRALIGYLAERCCVIVSSLEDEDEAWSLLRTEEETRVDFSKSDRAKFSLLAIVPPQERAACQTIWENCEAALGATDMHALLGHIRLLKRRRLSGKPVEIDIADTFKFNVAGAGHTFLDTELRPAAERLASLRQPSDTSPIPKLAERCRWIDPQLWVPAALLWMGKARGPEETLLFFKRLERLVWIMRIAGFDPTKQHTRILHLMGEIDRGVTVSHMTELDVTPRLRDAAIFNLRSTSFDAKHYAGRVLRRISIALGQDTGPVERNSVTIEHILPRGYAPKSGWRTHFASREAVQRYTHRLGNLTFLAPGDNQQADTLDWAQKKPILAHSRFLLSKHVADERDWTPDRILARTETLIGVLFKDWEIKL</sequence>
<evidence type="ECO:0000313" key="3">
    <source>
        <dbReference type="EMBL" id="AHB49781.1"/>
    </source>
</evidence>
<feature type="domain" description="GmrSD restriction endonucleases C-terminal" evidence="2">
    <location>
        <begin position="406"/>
        <end position="532"/>
    </location>
</feature>
<evidence type="ECO:0000259" key="2">
    <source>
        <dbReference type="Pfam" id="PF07510"/>
    </source>
</evidence>
<evidence type="ECO:0008006" key="5">
    <source>
        <dbReference type="Google" id="ProtNLM"/>
    </source>
</evidence>
<evidence type="ECO:0000313" key="4">
    <source>
        <dbReference type="Proteomes" id="UP000018542"/>
    </source>
</evidence>
<dbReference type="Proteomes" id="UP000018542">
    <property type="component" value="Chromosome"/>
</dbReference>
<dbReference type="Pfam" id="PF07510">
    <property type="entry name" value="GmrSD_C"/>
    <property type="match status" value="1"/>
</dbReference>
<gene>
    <name evidence="3" type="ORF">W911_00160</name>
</gene>
<dbReference type="PANTHER" id="PTHR35149">
    <property type="entry name" value="SLL5132 PROTEIN"/>
    <property type="match status" value="1"/>
</dbReference>
<dbReference type="Pfam" id="PF03235">
    <property type="entry name" value="GmrSD_N"/>
    <property type="match status" value="1"/>
</dbReference>
<feature type="domain" description="GmrSD restriction endonucleases N-terminal" evidence="1">
    <location>
        <begin position="12"/>
        <end position="200"/>
    </location>
</feature>
<name>V5SFW2_9HYPH</name>
<dbReference type="EMBL" id="CP006912">
    <property type="protein sequence ID" value="AHB49781.1"/>
    <property type="molecule type" value="Genomic_DNA"/>
</dbReference>
<dbReference type="AlphaFoldDB" id="V5SFW2"/>
<proteinExistence type="predicted"/>
<accession>V5SFW2</accession>
<dbReference type="PANTHER" id="PTHR35149:SF1">
    <property type="entry name" value="DUF5655 DOMAIN-CONTAINING PROTEIN"/>
    <property type="match status" value="1"/>
</dbReference>
<dbReference type="PATRIC" id="fig|1029756.8.peg.35"/>
<organism evidence="3 4">
    <name type="scientific">Hyphomicrobium nitrativorans NL23</name>
    <dbReference type="NCBI Taxonomy" id="1029756"/>
    <lineage>
        <taxon>Bacteria</taxon>
        <taxon>Pseudomonadati</taxon>
        <taxon>Pseudomonadota</taxon>
        <taxon>Alphaproteobacteria</taxon>
        <taxon>Hyphomicrobiales</taxon>
        <taxon>Hyphomicrobiaceae</taxon>
        <taxon>Hyphomicrobium</taxon>
    </lineage>
</organism>
<dbReference type="InterPro" id="IPR004919">
    <property type="entry name" value="GmrSD_N"/>
</dbReference>
<evidence type="ECO:0000259" key="1">
    <source>
        <dbReference type="Pfam" id="PF03235"/>
    </source>
</evidence>
<dbReference type="HOGENOM" id="CLU_011736_6_0_5"/>